<keyword evidence="2" id="KW-1185">Reference proteome</keyword>
<organism evidence="1 2">
    <name type="scientific">Hyaloperonospora arabidopsidis (strain Emoy2)</name>
    <name type="common">Downy mildew agent</name>
    <name type="synonym">Peronospora arabidopsidis</name>
    <dbReference type="NCBI Taxonomy" id="559515"/>
    <lineage>
        <taxon>Eukaryota</taxon>
        <taxon>Sar</taxon>
        <taxon>Stramenopiles</taxon>
        <taxon>Oomycota</taxon>
        <taxon>Peronosporomycetes</taxon>
        <taxon>Peronosporales</taxon>
        <taxon>Peronosporaceae</taxon>
        <taxon>Hyaloperonospora</taxon>
    </lineage>
</organism>
<protein>
    <submittedName>
        <fullName evidence="1">Uncharacterized protein</fullName>
    </submittedName>
</protein>
<evidence type="ECO:0000313" key="2">
    <source>
        <dbReference type="Proteomes" id="UP000011713"/>
    </source>
</evidence>
<reference evidence="2" key="1">
    <citation type="journal article" date="2010" name="Science">
        <title>Signatures of adaptation to obligate biotrophy in the Hyaloperonospora arabidopsidis genome.</title>
        <authorList>
            <person name="Baxter L."/>
            <person name="Tripathy S."/>
            <person name="Ishaque N."/>
            <person name="Boot N."/>
            <person name="Cabral A."/>
            <person name="Kemen E."/>
            <person name="Thines M."/>
            <person name="Ah-Fong A."/>
            <person name="Anderson R."/>
            <person name="Badejoko W."/>
            <person name="Bittner-Eddy P."/>
            <person name="Boore J.L."/>
            <person name="Chibucos M.C."/>
            <person name="Coates M."/>
            <person name="Dehal P."/>
            <person name="Delehaunty K."/>
            <person name="Dong S."/>
            <person name="Downton P."/>
            <person name="Dumas B."/>
            <person name="Fabro G."/>
            <person name="Fronick C."/>
            <person name="Fuerstenberg S.I."/>
            <person name="Fulton L."/>
            <person name="Gaulin E."/>
            <person name="Govers F."/>
            <person name="Hughes L."/>
            <person name="Humphray S."/>
            <person name="Jiang R.H."/>
            <person name="Judelson H."/>
            <person name="Kamoun S."/>
            <person name="Kyung K."/>
            <person name="Meijer H."/>
            <person name="Minx P."/>
            <person name="Morris P."/>
            <person name="Nelson J."/>
            <person name="Phuntumart V."/>
            <person name="Qutob D."/>
            <person name="Rehmany A."/>
            <person name="Rougon-Cardoso A."/>
            <person name="Ryden P."/>
            <person name="Torto-Alalibo T."/>
            <person name="Studholme D."/>
            <person name="Wang Y."/>
            <person name="Win J."/>
            <person name="Wood J."/>
            <person name="Clifton S.W."/>
            <person name="Rogers J."/>
            <person name="Van den Ackerveken G."/>
            <person name="Jones J.D."/>
            <person name="McDowell J.M."/>
            <person name="Beynon J."/>
            <person name="Tyler B.M."/>
        </authorList>
    </citation>
    <scope>NUCLEOTIDE SEQUENCE [LARGE SCALE GENOMIC DNA]</scope>
    <source>
        <strain evidence="2">Emoy2</strain>
    </source>
</reference>
<dbReference type="VEuPathDB" id="FungiDB:HpaG801583"/>
<proteinExistence type="predicted"/>
<accession>M4B5N3</accession>
<evidence type="ECO:0000313" key="1">
    <source>
        <dbReference type="EnsemblProtists" id="HpaP801583"/>
    </source>
</evidence>
<dbReference type="Proteomes" id="UP000011713">
    <property type="component" value="Unassembled WGS sequence"/>
</dbReference>
<name>M4B5N3_HYAAE</name>
<dbReference type="EMBL" id="JH598461">
    <property type="status" value="NOT_ANNOTATED_CDS"/>
    <property type="molecule type" value="Genomic_DNA"/>
</dbReference>
<reference evidence="1" key="2">
    <citation type="submission" date="2015-06" db="UniProtKB">
        <authorList>
            <consortium name="EnsemblProtists"/>
        </authorList>
    </citation>
    <scope>IDENTIFICATION</scope>
    <source>
        <strain evidence="1">Emoy2</strain>
    </source>
</reference>
<dbReference type="AlphaFoldDB" id="M4B5N3"/>
<dbReference type="HOGENOM" id="CLU_1931602_0_0_1"/>
<sequence length="131" mass="15151">MDARNEWSSKSRFKSFATRTQWIFVISSTIFAEREVASITTQEEFFKEISSNPVPENEAEADNSQGSVPMKATEALQYAHLQQQVWMQQDIVDHEMLAATQTAMDKISVMWTSKLIQKPILEYFSQVWLPK</sequence>
<dbReference type="InParanoid" id="M4B5N3"/>
<dbReference type="EnsemblProtists" id="HpaT801583">
    <property type="protein sequence ID" value="HpaP801583"/>
    <property type="gene ID" value="HpaG801583"/>
</dbReference>